<proteinExistence type="predicted"/>
<feature type="region of interest" description="Disordered" evidence="1">
    <location>
        <begin position="1"/>
        <end position="87"/>
    </location>
</feature>
<feature type="compositionally biased region" description="Polar residues" evidence="1">
    <location>
        <begin position="1"/>
        <end position="10"/>
    </location>
</feature>
<organism evidence="2 3">
    <name type="scientific">Culex pipiens pipiens</name>
    <name type="common">Northern house mosquito</name>
    <dbReference type="NCBI Taxonomy" id="38569"/>
    <lineage>
        <taxon>Eukaryota</taxon>
        <taxon>Metazoa</taxon>
        <taxon>Ecdysozoa</taxon>
        <taxon>Arthropoda</taxon>
        <taxon>Hexapoda</taxon>
        <taxon>Insecta</taxon>
        <taxon>Pterygota</taxon>
        <taxon>Neoptera</taxon>
        <taxon>Endopterygota</taxon>
        <taxon>Diptera</taxon>
        <taxon>Nematocera</taxon>
        <taxon>Culicoidea</taxon>
        <taxon>Culicidae</taxon>
        <taxon>Culicinae</taxon>
        <taxon>Culicini</taxon>
        <taxon>Culex</taxon>
        <taxon>Culex</taxon>
    </lineage>
</organism>
<protein>
    <submittedName>
        <fullName evidence="2">Uncharacterized protein</fullName>
    </submittedName>
</protein>
<comment type="caution">
    <text evidence="2">The sequence shown here is derived from an EMBL/GenBank/DDBJ whole genome shotgun (WGS) entry which is preliminary data.</text>
</comment>
<accession>A0ABD1CZH5</accession>
<dbReference type="EMBL" id="JBEHCU010008442">
    <property type="protein sequence ID" value="KAL1383352.1"/>
    <property type="molecule type" value="Genomic_DNA"/>
</dbReference>
<dbReference type="Proteomes" id="UP001562425">
    <property type="component" value="Unassembled WGS sequence"/>
</dbReference>
<evidence type="ECO:0000313" key="3">
    <source>
        <dbReference type="Proteomes" id="UP001562425"/>
    </source>
</evidence>
<dbReference type="AlphaFoldDB" id="A0ABD1CZH5"/>
<feature type="compositionally biased region" description="Gly residues" evidence="1">
    <location>
        <begin position="38"/>
        <end position="66"/>
    </location>
</feature>
<evidence type="ECO:0000256" key="1">
    <source>
        <dbReference type="SAM" id="MobiDB-lite"/>
    </source>
</evidence>
<feature type="compositionally biased region" description="Gly residues" evidence="1">
    <location>
        <begin position="14"/>
        <end position="27"/>
    </location>
</feature>
<name>A0ABD1CZH5_CULPP</name>
<sequence length="152" mass="14344">MSAGDQSSPLELNGGSGAAATGGGEGLNGNATENGLNGAPGEGATMNGGGGGGGDGGTVSPGGGAGDVSEEAGTGAGDPVMALDAGCSDGPPSIIGVGPPSPLTGCYLLIIVGEPHSQDHKDIILQRLIKVESCIPAKNILFCQPVGNPVPG</sequence>
<gene>
    <name evidence="2" type="ORF">pipiens_013167</name>
</gene>
<keyword evidence="3" id="KW-1185">Reference proteome</keyword>
<reference evidence="2 3" key="1">
    <citation type="submission" date="2024-05" db="EMBL/GenBank/DDBJ databases">
        <title>Culex pipiens pipiens assembly and annotation.</title>
        <authorList>
            <person name="Alout H."/>
            <person name="Durand T."/>
        </authorList>
    </citation>
    <scope>NUCLEOTIDE SEQUENCE [LARGE SCALE GENOMIC DNA]</scope>
    <source>
        <strain evidence="2">HA-2024</strain>
        <tissue evidence="2">Whole body</tissue>
    </source>
</reference>
<feature type="compositionally biased region" description="Low complexity" evidence="1">
    <location>
        <begin position="28"/>
        <end position="37"/>
    </location>
</feature>
<evidence type="ECO:0000313" key="2">
    <source>
        <dbReference type="EMBL" id="KAL1383352.1"/>
    </source>
</evidence>